<evidence type="ECO:0000259" key="1">
    <source>
        <dbReference type="Pfam" id="PF00419"/>
    </source>
</evidence>
<organism evidence="2 3">
    <name type="scientific">Vibrio metschnikovii</name>
    <dbReference type="NCBI Taxonomy" id="28172"/>
    <lineage>
        <taxon>Bacteria</taxon>
        <taxon>Pseudomonadati</taxon>
        <taxon>Pseudomonadota</taxon>
        <taxon>Gammaproteobacteria</taxon>
        <taxon>Vibrionales</taxon>
        <taxon>Vibrionaceae</taxon>
        <taxon>Vibrio</taxon>
    </lineage>
</organism>
<sequence length="191" mass="20258">MMCIPYIALQAANSGNRWGKCWIATLPLLTLFLAPLAQAGKDELMMTITAEVVGQPCSLRPGDEIIPVDFGNIINKELLRDGRTQSKPFQLHLEQCDPTIADSVKVTFSGVQSEDATLLALSGDSKAKGIAIGLEQGGQALPINKPSRALTLADGPNVLDFAAYVQLLPSAQAGVTPGAFNATANFTLDYD</sequence>
<name>A0A9X0R757_VIBME</name>
<evidence type="ECO:0000313" key="3">
    <source>
        <dbReference type="Proteomes" id="UP000615796"/>
    </source>
</evidence>
<dbReference type="RefSeq" id="WP_146205766.1">
    <property type="nucleotide sequence ID" value="NZ_JACRUP010000003.1"/>
</dbReference>
<dbReference type="PANTHER" id="PTHR33420">
    <property type="entry name" value="FIMBRIAL SUBUNIT ELFA-RELATED"/>
    <property type="match status" value="1"/>
</dbReference>
<protein>
    <submittedName>
        <fullName evidence="2">Type 1 fimbrial protein</fullName>
    </submittedName>
</protein>
<dbReference type="Proteomes" id="UP000615796">
    <property type="component" value="Unassembled WGS sequence"/>
</dbReference>
<gene>
    <name evidence="2" type="ORF">H8Q88_07985</name>
</gene>
<evidence type="ECO:0000313" key="2">
    <source>
        <dbReference type="EMBL" id="MBC5850903.1"/>
    </source>
</evidence>
<dbReference type="SUPFAM" id="SSF49401">
    <property type="entry name" value="Bacterial adhesins"/>
    <property type="match status" value="1"/>
</dbReference>
<dbReference type="GO" id="GO:0043709">
    <property type="term" value="P:cell adhesion involved in single-species biofilm formation"/>
    <property type="evidence" value="ECO:0007669"/>
    <property type="project" value="TreeGrafter"/>
</dbReference>
<dbReference type="Gene3D" id="2.60.40.1090">
    <property type="entry name" value="Fimbrial-type adhesion domain"/>
    <property type="match status" value="1"/>
</dbReference>
<dbReference type="InterPro" id="IPR036937">
    <property type="entry name" value="Adhesion_dom_fimbrial_sf"/>
</dbReference>
<dbReference type="PANTHER" id="PTHR33420:SF26">
    <property type="entry name" value="FIMBRIAL SUBUNIT"/>
    <property type="match status" value="1"/>
</dbReference>
<keyword evidence="3" id="KW-1185">Reference proteome</keyword>
<dbReference type="InterPro" id="IPR000259">
    <property type="entry name" value="Adhesion_dom_fimbrial"/>
</dbReference>
<dbReference type="AlphaFoldDB" id="A0A9X0R757"/>
<dbReference type="EMBL" id="JACRUP010000003">
    <property type="protein sequence ID" value="MBC5850903.1"/>
    <property type="molecule type" value="Genomic_DNA"/>
</dbReference>
<comment type="caution">
    <text evidence="2">The sequence shown here is derived from an EMBL/GenBank/DDBJ whole genome shotgun (WGS) entry which is preliminary data.</text>
</comment>
<dbReference type="InterPro" id="IPR050263">
    <property type="entry name" value="Bact_Fimbrial_Adh_Pro"/>
</dbReference>
<proteinExistence type="predicted"/>
<dbReference type="Pfam" id="PF00419">
    <property type="entry name" value="Fimbrial"/>
    <property type="match status" value="1"/>
</dbReference>
<accession>A0A9X0R757</accession>
<reference evidence="2" key="1">
    <citation type="submission" date="2020-08" db="EMBL/GenBank/DDBJ databases">
        <title>Genome Sequencing and Pan-Genome Analysis of Migratory bird Vibrio Strains, Inner Mongolia.</title>
        <authorList>
            <person name="Zheng L."/>
        </authorList>
    </citation>
    <scope>NUCLEOTIDE SEQUENCE</scope>
    <source>
        <strain evidence="2">M13F</strain>
    </source>
</reference>
<dbReference type="InterPro" id="IPR008966">
    <property type="entry name" value="Adhesion_dom_sf"/>
</dbReference>
<feature type="domain" description="Fimbrial-type adhesion" evidence="1">
    <location>
        <begin position="47"/>
        <end position="191"/>
    </location>
</feature>
<dbReference type="GO" id="GO:0009289">
    <property type="term" value="C:pilus"/>
    <property type="evidence" value="ECO:0007669"/>
    <property type="project" value="InterPro"/>
</dbReference>